<feature type="region of interest" description="Disordered" evidence="1">
    <location>
        <begin position="274"/>
        <end position="296"/>
    </location>
</feature>
<dbReference type="WBParaSite" id="NBR_0001593901-mRNA-1">
    <property type="protein sequence ID" value="NBR_0001593901-mRNA-1"/>
    <property type="gene ID" value="NBR_0001593901"/>
</dbReference>
<proteinExistence type="predicted"/>
<feature type="region of interest" description="Disordered" evidence="1">
    <location>
        <begin position="225"/>
        <end position="251"/>
    </location>
</feature>
<keyword evidence="3" id="KW-1185">Reference proteome</keyword>
<evidence type="ECO:0000313" key="4">
    <source>
        <dbReference type="WBParaSite" id="NBR_0001593901-mRNA-1"/>
    </source>
</evidence>
<evidence type="ECO:0000256" key="1">
    <source>
        <dbReference type="SAM" id="MobiDB-lite"/>
    </source>
</evidence>
<sequence>MTEQTLPHVEKHIEHHDSDEQQFTFEHVEYDYERYGGSNQDQQFVEREITQRHSTHEQRNTKFYDPYSQPNETHISDGQDENVALYKTDYTYSSAHDKEHHRHSPLLVNTDHRRDTTAVKKLRQKLEKLEMGLGDHHSQKLNKEINIFESLDNNSNYEEIVAAPVIGDVSRHQFHELRFRGPYDFVKKTARPYENIAHHDESTGYESSEESVQYHHIHHHDIPETRAQDNHHHHRSSAQYRDNRQQHHNDGHYQDTKKVQVPSARHHEDHRLHHHVEDHTHHDTRKSQTRAESGGYHEDERFEPHLHEAHHHHEAKTHIGHYHVDRHSHNHDHHLHHHHEPVYEPYEYLNEVDDIENQLTVSELTNVFGGAIKLRKPDHHQEERRPLDRTSSTHHAKDTLQTMDTALKHSAVVIPPAPMPVPAKREHYAPAHIHPTPVDVPFYSPMPCCCCNHLMHLHQQQQPQLAYTPGHAIMPMYQYHDGHHQHHDHVYPIPMHHHNHEDNRECTESEHSFVLASVSERRAAYEEKSAAANTSVTHDGPKPMVNIYAN</sequence>
<protein>
    <submittedName>
        <fullName evidence="4">Histidine-rich glycoprotein-like</fullName>
    </submittedName>
</protein>
<evidence type="ECO:0000313" key="2">
    <source>
        <dbReference type="EMBL" id="VDL79534.1"/>
    </source>
</evidence>
<reference evidence="4" key="1">
    <citation type="submission" date="2016-04" db="UniProtKB">
        <authorList>
            <consortium name="WormBaseParasite"/>
        </authorList>
    </citation>
    <scope>IDENTIFICATION</scope>
</reference>
<dbReference type="AlphaFoldDB" id="A0A158R2H7"/>
<dbReference type="EMBL" id="UYSL01021959">
    <property type="protein sequence ID" value="VDL79534.1"/>
    <property type="molecule type" value="Genomic_DNA"/>
</dbReference>
<name>A0A158R2H7_NIPBR</name>
<accession>A0A158R2H7</accession>
<feature type="region of interest" description="Disordered" evidence="1">
    <location>
        <begin position="376"/>
        <end position="396"/>
    </location>
</feature>
<feature type="compositionally biased region" description="Basic and acidic residues" evidence="1">
    <location>
        <begin position="241"/>
        <end position="251"/>
    </location>
</feature>
<feature type="compositionally biased region" description="Basic and acidic residues" evidence="1">
    <location>
        <begin position="379"/>
        <end position="388"/>
    </location>
</feature>
<organism evidence="4">
    <name type="scientific">Nippostrongylus brasiliensis</name>
    <name type="common">Rat hookworm</name>
    <dbReference type="NCBI Taxonomy" id="27835"/>
    <lineage>
        <taxon>Eukaryota</taxon>
        <taxon>Metazoa</taxon>
        <taxon>Ecdysozoa</taxon>
        <taxon>Nematoda</taxon>
        <taxon>Chromadorea</taxon>
        <taxon>Rhabditida</taxon>
        <taxon>Rhabditina</taxon>
        <taxon>Rhabditomorpha</taxon>
        <taxon>Strongyloidea</taxon>
        <taxon>Heligmosomidae</taxon>
        <taxon>Nippostrongylus</taxon>
    </lineage>
</organism>
<reference evidence="2 3" key="2">
    <citation type="submission" date="2018-11" db="EMBL/GenBank/DDBJ databases">
        <authorList>
            <consortium name="Pathogen Informatics"/>
        </authorList>
    </citation>
    <scope>NUCLEOTIDE SEQUENCE [LARGE SCALE GENOMIC DNA]</scope>
</reference>
<gene>
    <name evidence="2" type="ORF">NBR_LOCUS15940</name>
</gene>
<evidence type="ECO:0000313" key="3">
    <source>
        <dbReference type="Proteomes" id="UP000271162"/>
    </source>
</evidence>
<dbReference type="Proteomes" id="UP000271162">
    <property type="component" value="Unassembled WGS sequence"/>
</dbReference>